<gene>
    <name evidence="7" type="ORF">PVAG01_00794</name>
</gene>
<sequence>MINGDDFSQVMELWDRFKLNGIVINYYMNHFVSPLHAKQFSVKLQASGWDIPICSRSEPELDGSGPRTTGFSGTNDNKLMLPLHIRQHDLQSLRQTNAEVLSYLLQRRNREYHLAALNGTRLTERGLLQKLRDKNIRILIDAGAYIFEMENRTLAREWLRIDTEARCAVYFDNDNRLWVQYPGKAEEYPLLSTPFADDLEGCLVYFDEAHTRGVDLKLPPGSSGALTLALGQTKDHTLQAAMRLRQLGTTQSVVFFAPPEVEQSILDVCKKLWDGDLAPSDLDSSHVILWLLEQTCCANEHLQQLYIAQGVDFCLRQNAEWTHVDSASGPAAVFDDESKRKAYLEVVQSNEIQTLEGTYGSATIKKGALAEVQFPELRGFLEELADRKKANSNTDVMQISFLEEVEHEREVEFQTEEVRLVQKPVSYTALEFPGLHPAMLHFVRTGSLTHQDGSDPAFDNMFEALSGTYIDRKYRVNRVPSWVLVSAEFMRTIDTDQDARNDEIQVSPLPMVLPWDR</sequence>
<reference evidence="7 8" key="1">
    <citation type="submission" date="2024-06" db="EMBL/GenBank/DDBJ databases">
        <title>Complete genome of Phlyctema vagabunda strain 19-DSS-EL-015.</title>
        <authorList>
            <person name="Fiorenzani C."/>
        </authorList>
    </citation>
    <scope>NUCLEOTIDE SEQUENCE [LARGE SCALE GENOMIC DNA]</scope>
    <source>
        <strain evidence="7 8">19-DSS-EL-015</strain>
    </source>
</reference>
<evidence type="ECO:0000313" key="7">
    <source>
        <dbReference type="EMBL" id="KAL3427285.1"/>
    </source>
</evidence>
<evidence type="ECO:0000256" key="4">
    <source>
        <dbReference type="ARBA" id="ARBA00022786"/>
    </source>
</evidence>
<comment type="catalytic activity">
    <reaction evidence="1">
        <text>Thiol-dependent hydrolysis of ester, thioester, amide, peptide and isopeptide bonds formed by the C-terminal Gly of ubiquitin (a 76-residue protein attached to proteins as an intracellular targeting signal).</text>
        <dbReference type="EC" id="3.4.19.12"/>
    </reaction>
</comment>
<proteinExistence type="predicted"/>
<keyword evidence="8" id="KW-1185">Reference proteome</keyword>
<keyword evidence="3" id="KW-0645">Protease</keyword>
<dbReference type="PANTHER" id="PTHR13367">
    <property type="entry name" value="UBIQUITIN THIOESTERASE"/>
    <property type="match status" value="1"/>
</dbReference>
<protein>
    <recommendedName>
        <fullName evidence="2">ubiquitinyl hydrolase 1</fullName>
        <ecNumber evidence="2">3.4.19.12</ecNumber>
    </recommendedName>
</protein>
<evidence type="ECO:0000256" key="3">
    <source>
        <dbReference type="ARBA" id="ARBA00022670"/>
    </source>
</evidence>
<name>A0ABR4PV96_9HELO</name>
<evidence type="ECO:0000313" key="8">
    <source>
        <dbReference type="Proteomes" id="UP001629113"/>
    </source>
</evidence>
<dbReference type="PANTHER" id="PTHR13367:SF33">
    <property type="entry name" value="P-LOOP CONTAINING NUCLEOSIDE TRIPHOSPHATE HYDROLASE PROTEIN"/>
    <property type="match status" value="1"/>
</dbReference>
<dbReference type="EMBL" id="JBFCZG010000001">
    <property type="protein sequence ID" value="KAL3427285.1"/>
    <property type="molecule type" value="Genomic_DNA"/>
</dbReference>
<comment type="caution">
    <text evidence="7">The sequence shown here is derived from an EMBL/GenBank/DDBJ whole genome shotgun (WGS) entry which is preliminary data.</text>
</comment>
<keyword evidence="4" id="KW-0833">Ubl conjugation pathway</keyword>
<keyword evidence="5" id="KW-0378">Hydrolase</keyword>
<evidence type="ECO:0000256" key="5">
    <source>
        <dbReference type="ARBA" id="ARBA00022801"/>
    </source>
</evidence>
<keyword evidence="6" id="KW-0788">Thiol protease</keyword>
<dbReference type="InterPro" id="IPR051346">
    <property type="entry name" value="OTU_Deubiquitinase"/>
</dbReference>
<accession>A0ABR4PV96</accession>
<evidence type="ECO:0000256" key="1">
    <source>
        <dbReference type="ARBA" id="ARBA00000707"/>
    </source>
</evidence>
<organism evidence="7 8">
    <name type="scientific">Phlyctema vagabunda</name>
    <dbReference type="NCBI Taxonomy" id="108571"/>
    <lineage>
        <taxon>Eukaryota</taxon>
        <taxon>Fungi</taxon>
        <taxon>Dikarya</taxon>
        <taxon>Ascomycota</taxon>
        <taxon>Pezizomycotina</taxon>
        <taxon>Leotiomycetes</taxon>
        <taxon>Helotiales</taxon>
        <taxon>Dermateaceae</taxon>
        <taxon>Phlyctema</taxon>
    </lineage>
</organism>
<dbReference type="Proteomes" id="UP001629113">
    <property type="component" value="Unassembled WGS sequence"/>
</dbReference>
<dbReference type="EC" id="3.4.19.12" evidence="2"/>
<evidence type="ECO:0000256" key="6">
    <source>
        <dbReference type="ARBA" id="ARBA00022807"/>
    </source>
</evidence>
<evidence type="ECO:0000256" key="2">
    <source>
        <dbReference type="ARBA" id="ARBA00012759"/>
    </source>
</evidence>